<organism evidence="2 3">
    <name type="scientific">Yersinia aldovae</name>
    <dbReference type="NCBI Taxonomy" id="29483"/>
    <lineage>
        <taxon>Bacteria</taxon>
        <taxon>Pseudomonadati</taxon>
        <taxon>Pseudomonadota</taxon>
        <taxon>Gammaproteobacteria</taxon>
        <taxon>Enterobacterales</taxon>
        <taxon>Yersiniaceae</taxon>
        <taxon>Yersinia</taxon>
    </lineage>
</organism>
<dbReference type="Pfam" id="PF14897">
    <property type="entry name" value="EpsG"/>
    <property type="match status" value="1"/>
</dbReference>
<protein>
    <recommendedName>
        <fullName evidence="4">Wzy</fullName>
    </recommendedName>
</protein>
<dbReference type="RefSeq" id="WP_004705459.1">
    <property type="nucleotide sequence ID" value="NZ_CQEJ01000018.1"/>
</dbReference>
<feature type="transmembrane region" description="Helical" evidence="1">
    <location>
        <begin position="186"/>
        <end position="209"/>
    </location>
</feature>
<evidence type="ECO:0008006" key="4">
    <source>
        <dbReference type="Google" id="ProtNLM"/>
    </source>
</evidence>
<feature type="transmembrane region" description="Helical" evidence="1">
    <location>
        <begin position="26"/>
        <end position="45"/>
    </location>
</feature>
<reference evidence="2 3" key="1">
    <citation type="submission" date="2015-03" db="EMBL/GenBank/DDBJ databases">
        <authorList>
            <person name="Murphy D."/>
        </authorList>
    </citation>
    <scope>NUCLEOTIDE SEQUENCE [LARGE SCALE GENOMIC DNA]</scope>
    <source>
        <strain evidence="2 3">IP06005</strain>
    </source>
</reference>
<evidence type="ECO:0000256" key="1">
    <source>
        <dbReference type="SAM" id="Phobius"/>
    </source>
</evidence>
<gene>
    <name evidence="2" type="ORF">ERS137965_03065</name>
</gene>
<dbReference type="EMBL" id="CQEJ01000018">
    <property type="protein sequence ID" value="CNL44233.1"/>
    <property type="molecule type" value="Genomic_DNA"/>
</dbReference>
<feature type="transmembrane region" description="Helical" evidence="1">
    <location>
        <begin position="158"/>
        <end position="179"/>
    </location>
</feature>
<name>A0A0T9UIQ5_YERAL</name>
<feature type="transmembrane region" description="Helical" evidence="1">
    <location>
        <begin position="112"/>
        <end position="128"/>
    </location>
</feature>
<evidence type="ECO:0000313" key="2">
    <source>
        <dbReference type="EMBL" id="CNL44233.1"/>
    </source>
</evidence>
<dbReference type="AlphaFoldDB" id="A0A0T9UIQ5"/>
<dbReference type="Proteomes" id="UP000041595">
    <property type="component" value="Unassembled WGS sequence"/>
</dbReference>
<sequence length="378" mass="44734">MYMIFVSIPLLLISTLWNRVNFRFKVLISVLSVIWLSTAFSIFYLNGNDWSIYFLSFVDGGAPFSIFEFGFVYFFKFLLYLSFGDFGTSILLFYLISFFILSFALFKVNCNQPYFFAFIVLVFGYSLILEQLRQYIACIIVFYSFLCFVYLQKGYLRWVIVASCFHASAIAIVPMFLLMRIKNEKLFSLISLLLSIVLFLFIFLSSHVFSSFSSYNFVFEKINYYLSSHGILLKFGFLNILDFIFILAYFLNVIYGNVKYKDNLLVRLIYLGAIIHLFSSSIPFLVRISYYFYFVVVLYFSLQKNIFSRFLCLKLFRAYCLFLFFIVLNLASYFRNPNAPISFYQLEVNFSYIFYDNNRLHNLAQEKWLSSIEDKGLR</sequence>
<keyword evidence="1" id="KW-0812">Transmembrane</keyword>
<dbReference type="eggNOG" id="ENOG5030E27">
    <property type="taxonomic scope" value="Bacteria"/>
</dbReference>
<feature type="transmembrane region" description="Helical" evidence="1">
    <location>
        <begin position="51"/>
        <end position="74"/>
    </location>
</feature>
<keyword evidence="1" id="KW-1133">Transmembrane helix</keyword>
<proteinExistence type="predicted"/>
<keyword evidence="1" id="KW-0472">Membrane</keyword>
<evidence type="ECO:0000313" key="3">
    <source>
        <dbReference type="Proteomes" id="UP000041595"/>
    </source>
</evidence>
<feature type="transmembrane region" description="Helical" evidence="1">
    <location>
        <begin position="135"/>
        <end position="152"/>
    </location>
</feature>
<accession>A0A0T9UIQ5</accession>
<dbReference type="InterPro" id="IPR049458">
    <property type="entry name" value="EpsG-like"/>
</dbReference>
<feature type="transmembrane region" description="Helical" evidence="1">
    <location>
        <begin position="229"/>
        <end position="252"/>
    </location>
</feature>
<feature type="transmembrane region" description="Helical" evidence="1">
    <location>
        <begin position="316"/>
        <end position="334"/>
    </location>
</feature>
<feature type="transmembrane region" description="Helical" evidence="1">
    <location>
        <begin position="86"/>
        <end position="106"/>
    </location>
</feature>
<feature type="transmembrane region" description="Helical" evidence="1">
    <location>
        <begin position="264"/>
        <end position="284"/>
    </location>
</feature>